<feature type="transmembrane region" description="Helical" evidence="6">
    <location>
        <begin position="196"/>
        <end position="217"/>
    </location>
</feature>
<evidence type="ECO:0000256" key="3">
    <source>
        <dbReference type="ARBA" id="ARBA00022692"/>
    </source>
</evidence>
<evidence type="ECO:0000256" key="4">
    <source>
        <dbReference type="ARBA" id="ARBA00022989"/>
    </source>
</evidence>
<evidence type="ECO:0000256" key="6">
    <source>
        <dbReference type="SAM" id="Phobius"/>
    </source>
</evidence>
<proteinExistence type="inferred from homology"/>
<evidence type="ECO:0000256" key="2">
    <source>
        <dbReference type="ARBA" id="ARBA00009773"/>
    </source>
</evidence>
<comment type="similarity">
    <text evidence="2">Belongs to the autoinducer-2 exporter (AI-2E) (TC 2.A.86) family.</text>
</comment>
<accession>A0A1B8RRB2</accession>
<dbReference type="EMBL" id="MAPZ01000016">
    <property type="protein sequence ID" value="OBY11264.1"/>
    <property type="molecule type" value="Genomic_DNA"/>
</dbReference>
<protein>
    <submittedName>
        <fullName evidence="7">AI-2E family transporter</fullName>
    </submittedName>
</protein>
<reference evidence="7 8" key="1">
    <citation type="submission" date="2016-06" db="EMBL/GenBank/DDBJ databases">
        <authorList>
            <person name="Kjaerup R.B."/>
            <person name="Dalgaard T.S."/>
            <person name="Juul-Madsen H.R."/>
        </authorList>
    </citation>
    <scope>NUCLEOTIDE SEQUENCE [LARGE SCALE GENOMIC DNA]</scope>
    <source>
        <strain evidence="7 8">373-A1</strain>
    </source>
</reference>
<comment type="subcellular location">
    <subcellularLocation>
        <location evidence="1">Membrane</location>
        <topology evidence="1">Multi-pass membrane protein</topology>
    </subcellularLocation>
</comment>
<evidence type="ECO:0000313" key="7">
    <source>
        <dbReference type="EMBL" id="OBY11264.1"/>
    </source>
</evidence>
<keyword evidence="5 6" id="KW-0472">Membrane</keyword>
<dbReference type="eggNOG" id="COG0628">
    <property type="taxonomic scope" value="Bacteria"/>
</dbReference>
<name>A0A1B8RRB2_9CLOT</name>
<sequence length="328" mass="37001">MCKGGGFLEFRRRYKKLIDLIMLLLIITVLTLTIKYYFKPFIWMVIMFLIANPLYKFFIRLNIHDKIAGALSILFVNLALIIFVIYLGGSIFILLKKLYEGNIKLIEDLIRTYIGFIDVGDGKSIAGSVISILNQDFIKTGAITTGEGIVAFFIGNICAFFILVDREKMKDLVKRLIPRDILYKAKYQGGNFKQMIGIQVILVLISTLEIIIGFIVFRVPKAVLLGVICGILDILPYVGTIIVFVPIIIYNIIVEDYIVAFGLICLYILVQVIREVLEAKFLSDKLELHPLLVLLSIYIGIKLFGVLGIVVGPMYGILAKDIIYGEDK</sequence>
<feature type="transmembrane region" description="Helical" evidence="6">
    <location>
        <begin position="223"/>
        <end position="250"/>
    </location>
</feature>
<keyword evidence="3 6" id="KW-0812">Transmembrane</keyword>
<feature type="transmembrane region" description="Helical" evidence="6">
    <location>
        <begin position="71"/>
        <end position="95"/>
    </location>
</feature>
<dbReference type="Proteomes" id="UP000092714">
    <property type="component" value="Unassembled WGS sequence"/>
</dbReference>
<keyword evidence="4 6" id="KW-1133">Transmembrane helix</keyword>
<evidence type="ECO:0000256" key="5">
    <source>
        <dbReference type="ARBA" id="ARBA00023136"/>
    </source>
</evidence>
<gene>
    <name evidence="7" type="ORF">CP373A1_07145</name>
</gene>
<dbReference type="GO" id="GO:0016020">
    <property type="term" value="C:membrane"/>
    <property type="evidence" value="ECO:0007669"/>
    <property type="project" value="UniProtKB-SubCell"/>
</dbReference>
<dbReference type="InterPro" id="IPR002549">
    <property type="entry name" value="AI-2E-like"/>
</dbReference>
<dbReference type="GO" id="GO:0055085">
    <property type="term" value="P:transmembrane transport"/>
    <property type="evidence" value="ECO:0007669"/>
    <property type="project" value="TreeGrafter"/>
</dbReference>
<dbReference type="AlphaFoldDB" id="A0A1B8RRB2"/>
<evidence type="ECO:0000313" key="8">
    <source>
        <dbReference type="Proteomes" id="UP000092714"/>
    </source>
</evidence>
<feature type="transmembrane region" description="Helical" evidence="6">
    <location>
        <begin position="17"/>
        <end position="34"/>
    </location>
</feature>
<feature type="transmembrane region" description="Helical" evidence="6">
    <location>
        <begin position="142"/>
        <end position="164"/>
    </location>
</feature>
<dbReference type="PANTHER" id="PTHR21716">
    <property type="entry name" value="TRANSMEMBRANE PROTEIN"/>
    <property type="match status" value="1"/>
</dbReference>
<evidence type="ECO:0000256" key="1">
    <source>
        <dbReference type="ARBA" id="ARBA00004141"/>
    </source>
</evidence>
<feature type="transmembrane region" description="Helical" evidence="6">
    <location>
        <begin position="40"/>
        <end position="59"/>
    </location>
</feature>
<comment type="caution">
    <text evidence="7">The sequence shown here is derived from an EMBL/GenBank/DDBJ whole genome shotgun (WGS) entry which is preliminary data.</text>
</comment>
<organism evidence="7 8">
    <name type="scientific">Clostridium paraputrificum</name>
    <dbReference type="NCBI Taxonomy" id="29363"/>
    <lineage>
        <taxon>Bacteria</taxon>
        <taxon>Bacillati</taxon>
        <taxon>Bacillota</taxon>
        <taxon>Clostridia</taxon>
        <taxon>Eubacteriales</taxon>
        <taxon>Clostridiaceae</taxon>
        <taxon>Clostridium</taxon>
    </lineage>
</organism>
<dbReference type="PANTHER" id="PTHR21716:SF68">
    <property type="entry name" value="TRANSPORT PROTEIN YTVI-RELATED"/>
    <property type="match status" value="1"/>
</dbReference>
<keyword evidence="8" id="KW-1185">Reference proteome</keyword>
<dbReference type="OrthoDB" id="9774361at2"/>
<dbReference type="Pfam" id="PF01594">
    <property type="entry name" value="AI-2E_transport"/>
    <property type="match status" value="1"/>
</dbReference>
<feature type="transmembrane region" description="Helical" evidence="6">
    <location>
        <begin position="257"/>
        <end position="273"/>
    </location>
</feature>
<feature type="transmembrane region" description="Helical" evidence="6">
    <location>
        <begin position="293"/>
        <end position="318"/>
    </location>
</feature>